<gene>
    <name evidence="2" type="ORF">E2C01_051775</name>
</gene>
<proteinExistence type="predicted"/>
<organism evidence="2 3">
    <name type="scientific">Portunus trituberculatus</name>
    <name type="common">Swimming crab</name>
    <name type="synonym">Neptunus trituberculatus</name>
    <dbReference type="NCBI Taxonomy" id="210409"/>
    <lineage>
        <taxon>Eukaryota</taxon>
        <taxon>Metazoa</taxon>
        <taxon>Ecdysozoa</taxon>
        <taxon>Arthropoda</taxon>
        <taxon>Crustacea</taxon>
        <taxon>Multicrustacea</taxon>
        <taxon>Malacostraca</taxon>
        <taxon>Eumalacostraca</taxon>
        <taxon>Eucarida</taxon>
        <taxon>Decapoda</taxon>
        <taxon>Pleocyemata</taxon>
        <taxon>Brachyura</taxon>
        <taxon>Eubrachyura</taxon>
        <taxon>Portunoidea</taxon>
        <taxon>Portunidae</taxon>
        <taxon>Portuninae</taxon>
        <taxon>Portunus</taxon>
    </lineage>
</organism>
<evidence type="ECO:0000313" key="3">
    <source>
        <dbReference type="Proteomes" id="UP000324222"/>
    </source>
</evidence>
<name>A0A5B7GKG6_PORTR</name>
<dbReference type="Proteomes" id="UP000324222">
    <property type="component" value="Unassembled WGS sequence"/>
</dbReference>
<evidence type="ECO:0000256" key="1">
    <source>
        <dbReference type="SAM" id="MobiDB-lite"/>
    </source>
</evidence>
<reference evidence="2 3" key="1">
    <citation type="submission" date="2019-05" db="EMBL/GenBank/DDBJ databases">
        <title>Another draft genome of Portunus trituberculatus and its Hox gene families provides insights of decapod evolution.</title>
        <authorList>
            <person name="Jeong J.-H."/>
            <person name="Song I."/>
            <person name="Kim S."/>
            <person name="Choi T."/>
            <person name="Kim D."/>
            <person name="Ryu S."/>
            <person name="Kim W."/>
        </authorList>
    </citation>
    <scope>NUCLEOTIDE SEQUENCE [LARGE SCALE GENOMIC DNA]</scope>
    <source>
        <tissue evidence="2">Muscle</tissue>
    </source>
</reference>
<protein>
    <submittedName>
        <fullName evidence="2">Uncharacterized protein</fullName>
    </submittedName>
</protein>
<sequence length="117" mass="12639">MLQLRCFLVGFKVWTDPVPEAQPNALTAALRKPGETAGVADPSSAAASERSSSTFLHSHHHRQGSRSCTISLRQCSCVLDLSSVRAAPPDSFHIIVASSVNQETTALFIVCTRKQTF</sequence>
<keyword evidence="3" id="KW-1185">Reference proteome</keyword>
<comment type="caution">
    <text evidence="2">The sequence shown here is derived from an EMBL/GenBank/DDBJ whole genome shotgun (WGS) entry which is preliminary data.</text>
</comment>
<feature type="region of interest" description="Disordered" evidence="1">
    <location>
        <begin position="33"/>
        <end position="60"/>
    </location>
</feature>
<dbReference type="EMBL" id="VSRR010015080">
    <property type="protein sequence ID" value="MPC57787.1"/>
    <property type="molecule type" value="Genomic_DNA"/>
</dbReference>
<accession>A0A5B7GKG6</accession>
<feature type="compositionally biased region" description="Low complexity" evidence="1">
    <location>
        <begin position="43"/>
        <end position="53"/>
    </location>
</feature>
<dbReference type="AlphaFoldDB" id="A0A5B7GKG6"/>
<evidence type="ECO:0000313" key="2">
    <source>
        <dbReference type="EMBL" id="MPC57787.1"/>
    </source>
</evidence>